<gene>
    <name evidence="3" type="primary">LOC121398215</name>
</gene>
<feature type="region of interest" description="Disordered" evidence="1">
    <location>
        <begin position="174"/>
        <end position="195"/>
    </location>
</feature>
<keyword evidence="2" id="KW-1185">Reference proteome</keyword>
<dbReference type="AlphaFoldDB" id="A0A310U021"/>
<accession>A0A974GZC2</accession>
<reference evidence="3" key="1">
    <citation type="submission" date="2025-08" db="UniProtKB">
        <authorList>
            <consortium name="RefSeq"/>
        </authorList>
    </citation>
    <scope>IDENTIFICATION</scope>
    <source>
        <strain evidence="3">J_2021</strain>
        <tissue evidence="3">Erythrocytes</tissue>
    </source>
</reference>
<name>A0A310U021_XENLA</name>
<evidence type="ECO:0000313" key="2">
    <source>
        <dbReference type="Proteomes" id="UP000186698"/>
    </source>
</evidence>
<feature type="compositionally biased region" description="Basic residues" evidence="1">
    <location>
        <begin position="180"/>
        <end position="192"/>
    </location>
</feature>
<sequence>MEKFIKKRKHLRVAICSREPPDSYNWLLRLLERADFKKKVNEINPVHISNDFSRFQKDISGYTFAVLYHSKRRGRINVTDVTDSLYDKELDFMHQSLGKERVIVVIDDLDDSSESEKNRILQSQKSIGQLACDLFLFSTNDKDSISSANKTPDVDTKIDSLYQTVREAKKVINGPNLRAGKNKMKKNKRPSVSHRGILSCLR</sequence>
<protein>
    <submittedName>
        <fullName evidence="3">Uncharacterized protein LOC121398215</fullName>
    </submittedName>
</protein>
<accession>A0A310U021</accession>
<organism evidence="2 3">
    <name type="scientific">Xenopus laevis</name>
    <name type="common">African clawed frog</name>
    <dbReference type="NCBI Taxonomy" id="8355"/>
    <lineage>
        <taxon>Eukaryota</taxon>
        <taxon>Metazoa</taxon>
        <taxon>Chordata</taxon>
        <taxon>Craniata</taxon>
        <taxon>Vertebrata</taxon>
        <taxon>Euteleostomi</taxon>
        <taxon>Amphibia</taxon>
        <taxon>Batrachia</taxon>
        <taxon>Anura</taxon>
        <taxon>Pipoidea</taxon>
        <taxon>Pipidae</taxon>
        <taxon>Xenopodinae</taxon>
        <taxon>Xenopus</taxon>
        <taxon>Xenopus</taxon>
    </lineage>
</organism>
<dbReference type="KEGG" id="xla:121398215"/>
<evidence type="ECO:0000256" key="1">
    <source>
        <dbReference type="SAM" id="MobiDB-lite"/>
    </source>
</evidence>
<dbReference type="GeneID" id="121398215"/>
<dbReference type="RefSeq" id="XP_041433019.1">
    <property type="nucleotide sequence ID" value="XM_041577085.1"/>
</dbReference>
<dbReference type="PaxDb" id="8355-A0A310U021"/>
<proteinExistence type="predicted"/>
<evidence type="ECO:0000313" key="3">
    <source>
        <dbReference type="RefSeq" id="XP_041433019.1"/>
    </source>
</evidence>
<dbReference type="OrthoDB" id="9903345at2759"/>
<dbReference type="Proteomes" id="UP000186698">
    <property type="component" value="Chromosome 9_10L"/>
</dbReference>